<accession>A0A7H1MAM7</accession>
<dbReference type="Gene3D" id="1.10.8.60">
    <property type="match status" value="1"/>
</dbReference>
<dbReference type="InterPro" id="IPR055199">
    <property type="entry name" value="Hda_lid"/>
</dbReference>
<dbReference type="InterPro" id="IPR027417">
    <property type="entry name" value="P-loop_NTPase"/>
</dbReference>
<dbReference type="GO" id="GO:0003688">
    <property type="term" value="F:DNA replication origin binding"/>
    <property type="evidence" value="ECO:0007669"/>
    <property type="project" value="TreeGrafter"/>
</dbReference>
<dbReference type="SUPFAM" id="SSF52540">
    <property type="entry name" value="P-loop containing nucleoside triphosphate hydrolases"/>
    <property type="match status" value="1"/>
</dbReference>
<name>A0A7H1MAM7_9NEIS</name>
<protein>
    <submittedName>
        <fullName evidence="2">DnaA regulatory inactivator Hda</fullName>
    </submittedName>
</protein>
<reference evidence="2" key="1">
    <citation type="submission" date="2024-06" db="EMBL/GenBank/DDBJ databases">
        <title>Complete Genome Sequence of mouse commensal type strain Neisseria musculi.</title>
        <authorList>
            <person name="Thapa E."/>
            <person name="Aluvathingal J."/>
            <person name="Nadendla S."/>
            <person name="Mehta A."/>
            <person name="Tettelin H."/>
            <person name="Weyand N.J."/>
        </authorList>
    </citation>
    <scope>NUCLEOTIDE SEQUENCE</scope>
    <source>
        <strain evidence="2">NW831</strain>
    </source>
</reference>
<dbReference type="GO" id="GO:0006270">
    <property type="term" value="P:DNA replication initiation"/>
    <property type="evidence" value="ECO:0007669"/>
    <property type="project" value="TreeGrafter"/>
</dbReference>
<dbReference type="GO" id="GO:0032297">
    <property type="term" value="P:negative regulation of DNA-templated DNA replication initiation"/>
    <property type="evidence" value="ECO:0007669"/>
    <property type="project" value="InterPro"/>
</dbReference>
<dbReference type="Gene3D" id="3.40.50.300">
    <property type="entry name" value="P-loop containing nucleotide triphosphate hydrolases"/>
    <property type="match status" value="1"/>
</dbReference>
<keyword evidence="3" id="KW-1185">Reference proteome</keyword>
<dbReference type="KEGG" id="nmus:H7A79_1318"/>
<dbReference type="Pfam" id="PF22688">
    <property type="entry name" value="Hda_lid"/>
    <property type="match status" value="1"/>
</dbReference>
<dbReference type="RefSeq" id="WP_187001495.1">
    <property type="nucleotide sequence ID" value="NZ_CP060414.2"/>
</dbReference>
<dbReference type="EMBL" id="CP060414">
    <property type="protein sequence ID" value="QNT58692.1"/>
    <property type="molecule type" value="Genomic_DNA"/>
</dbReference>
<gene>
    <name evidence="2" type="primary">hda</name>
    <name evidence="2" type="ORF">H7A79_1318</name>
</gene>
<evidence type="ECO:0000313" key="2">
    <source>
        <dbReference type="EMBL" id="QNT58692.1"/>
    </source>
</evidence>
<dbReference type="PANTHER" id="PTHR30050">
    <property type="entry name" value="CHROMOSOMAL REPLICATION INITIATOR PROTEIN DNAA"/>
    <property type="match status" value="1"/>
</dbReference>
<evidence type="ECO:0000313" key="3">
    <source>
        <dbReference type="Proteomes" id="UP000516412"/>
    </source>
</evidence>
<dbReference type="NCBIfam" id="NF006486">
    <property type="entry name" value="PRK08903.1-6"/>
    <property type="match status" value="1"/>
</dbReference>
<dbReference type="PANTHER" id="PTHR30050:SF5">
    <property type="entry name" value="DNAA REGULATORY INACTIVATOR HDA"/>
    <property type="match status" value="1"/>
</dbReference>
<feature type="domain" description="Hda lid" evidence="1">
    <location>
        <begin position="152"/>
        <end position="216"/>
    </location>
</feature>
<dbReference type="NCBIfam" id="TIGR03420">
    <property type="entry name" value="DnaA_homol_Hda"/>
    <property type="match status" value="1"/>
</dbReference>
<proteinExistence type="predicted"/>
<dbReference type="GO" id="GO:0005886">
    <property type="term" value="C:plasma membrane"/>
    <property type="evidence" value="ECO:0007669"/>
    <property type="project" value="TreeGrafter"/>
</dbReference>
<dbReference type="Proteomes" id="UP000516412">
    <property type="component" value="Chromosome"/>
</dbReference>
<organism evidence="2 3">
    <name type="scientific">Neisseria musculi</name>
    <dbReference type="NCBI Taxonomy" id="1815583"/>
    <lineage>
        <taxon>Bacteria</taxon>
        <taxon>Pseudomonadati</taxon>
        <taxon>Pseudomonadota</taxon>
        <taxon>Betaproteobacteria</taxon>
        <taxon>Neisseriales</taxon>
        <taxon>Neisseriaceae</taxon>
        <taxon>Neisseria</taxon>
    </lineage>
</organism>
<evidence type="ECO:0000259" key="1">
    <source>
        <dbReference type="Pfam" id="PF22688"/>
    </source>
</evidence>
<dbReference type="AlphaFoldDB" id="A0A7H1MAM7"/>
<dbReference type="InterPro" id="IPR017788">
    <property type="entry name" value="Hda"/>
</dbReference>
<sequence>MNQLIFDFASRDYPSFDKFLGRSNAELLYMLQQAQGQFVYVWGLPGSGKSHLLQAWVAQASQAGKNAVYVDAADTPLEETAFEAEYLAVDQIDKLDSSGQAVLFEIFNRLRNSGCGFLLLSGGVPPHALVLREDLRTRMGYCLVYDVKPLSDQEKIDALVSMAAARQLVVEPEIFHYLLNHWRRDTDSLMQMLDTLDRYAVSMGKRITLPLLRQLLKEQA</sequence>